<sequence length="134" mass="14806">MIQFGLLLHQATKLFSSSECQAAWLNNISSVCSSTSQLTNSGLSETEFYDASSGRFLYPFELRNQSREVWLSGFLSLQDIIVYPVSARCSICEDAYAAARKAGRYKQIKHSKGVSSTDAVGGMQFDNQSQPCIK</sequence>
<name>A0AAV0YII4_VICFA</name>
<comment type="caution">
    <text evidence="1">The sequence shown here is derived from an EMBL/GenBank/DDBJ whole genome shotgun (WGS) entry which is preliminary data.</text>
</comment>
<dbReference type="AlphaFoldDB" id="A0AAV0YII4"/>
<proteinExistence type="predicted"/>
<evidence type="ECO:0000313" key="2">
    <source>
        <dbReference type="Proteomes" id="UP001157006"/>
    </source>
</evidence>
<protein>
    <submittedName>
        <fullName evidence="1">Uncharacterized protein</fullName>
    </submittedName>
</protein>
<accession>A0AAV0YII4</accession>
<organism evidence="1 2">
    <name type="scientific">Vicia faba</name>
    <name type="common">Broad bean</name>
    <name type="synonym">Faba vulgaris</name>
    <dbReference type="NCBI Taxonomy" id="3906"/>
    <lineage>
        <taxon>Eukaryota</taxon>
        <taxon>Viridiplantae</taxon>
        <taxon>Streptophyta</taxon>
        <taxon>Embryophyta</taxon>
        <taxon>Tracheophyta</taxon>
        <taxon>Spermatophyta</taxon>
        <taxon>Magnoliopsida</taxon>
        <taxon>eudicotyledons</taxon>
        <taxon>Gunneridae</taxon>
        <taxon>Pentapetalae</taxon>
        <taxon>rosids</taxon>
        <taxon>fabids</taxon>
        <taxon>Fabales</taxon>
        <taxon>Fabaceae</taxon>
        <taxon>Papilionoideae</taxon>
        <taxon>50 kb inversion clade</taxon>
        <taxon>NPAAA clade</taxon>
        <taxon>Hologalegina</taxon>
        <taxon>IRL clade</taxon>
        <taxon>Fabeae</taxon>
        <taxon>Vicia</taxon>
    </lineage>
</organism>
<reference evidence="1 2" key="1">
    <citation type="submission" date="2023-01" db="EMBL/GenBank/DDBJ databases">
        <authorList>
            <person name="Kreplak J."/>
        </authorList>
    </citation>
    <scope>NUCLEOTIDE SEQUENCE [LARGE SCALE GENOMIC DNA]</scope>
</reference>
<keyword evidence="2" id="KW-1185">Reference proteome</keyword>
<evidence type="ECO:0000313" key="1">
    <source>
        <dbReference type="EMBL" id="CAI8584385.1"/>
    </source>
</evidence>
<gene>
    <name evidence="1" type="ORF">VFH_U072120</name>
</gene>
<dbReference type="Proteomes" id="UP001157006">
    <property type="component" value="Unassembled WGS sequence"/>
</dbReference>
<dbReference type="EMBL" id="CATIWC010001710">
    <property type="protein sequence ID" value="CAI8584385.1"/>
    <property type="molecule type" value="Genomic_DNA"/>
</dbReference>